<dbReference type="EMBL" id="GBXM01062511">
    <property type="protein sequence ID" value="JAH46066.1"/>
    <property type="molecule type" value="Transcribed_RNA"/>
</dbReference>
<name>A0A0E9SXP0_ANGAN</name>
<sequence length="21" mass="2242">MGIIVSATEEPIEDVALVEIL</sequence>
<protein>
    <submittedName>
        <fullName evidence="1">Uncharacterized protein</fullName>
    </submittedName>
</protein>
<organism evidence="1">
    <name type="scientific">Anguilla anguilla</name>
    <name type="common">European freshwater eel</name>
    <name type="synonym">Muraena anguilla</name>
    <dbReference type="NCBI Taxonomy" id="7936"/>
    <lineage>
        <taxon>Eukaryota</taxon>
        <taxon>Metazoa</taxon>
        <taxon>Chordata</taxon>
        <taxon>Craniata</taxon>
        <taxon>Vertebrata</taxon>
        <taxon>Euteleostomi</taxon>
        <taxon>Actinopterygii</taxon>
        <taxon>Neopterygii</taxon>
        <taxon>Teleostei</taxon>
        <taxon>Anguilliformes</taxon>
        <taxon>Anguillidae</taxon>
        <taxon>Anguilla</taxon>
    </lineage>
</organism>
<accession>A0A0E9SXP0</accession>
<evidence type="ECO:0000313" key="1">
    <source>
        <dbReference type="EMBL" id="JAH46066.1"/>
    </source>
</evidence>
<reference evidence="1" key="1">
    <citation type="submission" date="2014-11" db="EMBL/GenBank/DDBJ databases">
        <authorList>
            <person name="Amaro Gonzalez C."/>
        </authorList>
    </citation>
    <scope>NUCLEOTIDE SEQUENCE</scope>
</reference>
<reference evidence="1" key="2">
    <citation type="journal article" date="2015" name="Fish Shellfish Immunol.">
        <title>Early steps in the European eel (Anguilla anguilla)-Vibrio vulnificus interaction in the gills: Role of the RtxA13 toxin.</title>
        <authorList>
            <person name="Callol A."/>
            <person name="Pajuelo D."/>
            <person name="Ebbesson L."/>
            <person name="Teles M."/>
            <person name="MacKenzie S."/>
            <person name="Amaro C."/>
        </authorList>
    </citation>
    <scope>NUCLEOTIDE SEQUENCE</scope>
</reference>
<proteinExistence type="predicted"/>
<dbReference type="AlphaFoldDB" id="A0A0E9SXP0"/>